<dbReference type="eggNOG" id="ENOG5031MZT">
    <property type="taxonomic scope" value="Bacteria"/>
</dbReference>
<keyword evidence="2" id="KW-1185">Reference proteome</keyword>
<dbReference type="STRING" id="235985.SAMN05414137_113116"/>
<protein>
    <submittedName>
        <fullName evidence="1">Uncharacterized protein</fullName>
    </submittedName>
</protein>
<organism evidence="1 2">
    <name type="scientific">Streptacidiphilus jiangxiensis</name>
    <dbReference type="NCBI Taxonomy" id="235985"/>
    <lineage>
        <taxon>Bacteria</taxon>
        <taxon>Bacillati</taxon>
        <taxon>Actinomycetota</taxon>
        <taxon>Actinomycetes</taxon>
        <taxon>Kitasatosporales</taxon>
        <taxon>Streptomycetaceae</taxon>
        <taxon>Streptacidiphilus</taxon>
    </lineage>
</organism>
<dbReference type="EMBL" id="FOAZ01000013">
    <property type="protein sequence ID" value="SEL80692.1"/>
    <property type="molecule type" value="Genomic_DNA"/>
</dbReference>
<dbReference type="RefSeq" id="WP_042444195.1">
    <property type="nucleotide sequence ID" value="NZ_BBPN01000006.1"/>
</dbReference>
<sequence length="148" mass="15494">MADSSRAIGWLLRAAPVPGLTLAEWNGRPDGSAELAVGIVWDVVRAELELGLEALDRLRLAGGAGPALCAVAERLVSVLVPVGTAGSWAPPIRGVSAAGRGHPLRVPFPRVSHGPYHWLIPPDGSGFLTDPVHLHTALCRAEHVFAAL</sequence>
<evidence type="ECO:0000313" key="1">
    <source>
        <dbReference type="EMBL" id="SEL80692.1"/>
    </source>
</evidence>
<evidence type="ECO:0000313" key="2">
    <source>
        <dbReference type="Proteomes" id="UP000183015"/>
    </source>
</evidence>
<proteinExistence type="predicted"/>
<dbReference type="AlphaFoldDB" id="A0A1H7T718"/>
<accession>A0A1H7T718</accession>
<dbReference type="OrthoDB" id="3852429at2"/>
<dbReference type="Proteomes" id="UP000183015">
    <property type="component" value="Unassembled WGS sequence"/>
</dbReference>
<reference evidence="2" key="1">
    <citation type="submission" date="2016-10" db="EMBL/GenBank/DDBJ databases">
        <authorList>
            <person name="Varghese N."/>
        </authorList>
    </citation>
    <scope>NUCLEOTIDE SEQUENCE [LARGE SCALE GENOMIC DNA]</scope>
    <source>
        <strain evidence="2">DSM 45096 / BCRC 16803 / CGMCC 4.1857 / CIP 109030 / JCM 12277 / KCTC 19219 / NBRC 100920 / 33214</strain>
    </source>
</reference>
<gene>
    <name evidence="1" type="ORF">SAMN05414137_113116</name>
</gene>
<name>A0A1H7T718_STRJI</name>